<keyword evidence="4 9" id="KW-0645">Protease</keyword>
<evidence type="ECO:0000256" key="6">
    <source>
        <dbReference type="ARBA" id="ARBA00022801"/>
    </source>
</evidence>
<evidence type="ECO:0000256" key="5">
    <source>
        <dbReference type="ARBA" id="ARBA00022723"/>
    </source>
</evidence>
<dbReference type="PANTHER" id="PTHR28570:SF3">
    <property type="entry name" value="ASPARTYL AMINOPEPTIDASE"/>
    <property type="match status" value="1"/>
</dbReference>
<dbReference type="SUPFAM" id="SSF101821">
    <property type="entry name" value="Aminopeptidase/glucanase lid domain"/>
    <property type="match status" value="1"/>
</dbReference>
<dbReference type="RefSeq" id="WP_121699651.1">
    <property type="nucleotide sequence ID" value="NZ_JBCLPP010000002.1"/>
</dbReference>
<dbReference type="SUPFAM" id="SSF53187">
    <property type="entry name" value="Zn-dependent exopeptidases"/>
    <property type="match status" value="1"/>
</dbReference>
<proteinExistence type="inferred from homology"/>
<comment type="cofactor">
    <cofactor evidence="1 10">
        <name>Zn(2+)</name>
        <dbReference type="ChEBI" id="CHEBI:29105"/>
    </cofactor>
</comment>
<evidence type="ECO:0000313" key="12">
    <source>
        <dbReference type="Proteomes" id="UP001565200"/>
    </source>
</evidence>
<evidence type="ECO:0000256" key="9">
    <source>
        <dbReference type="RuleBase" id="RU004386"/>
    </source>
</evidence>
<keyword evidence="3 9" id="KW-0031">Aminopeptidase</keyword>
<gene>
    <name evidence="11" type="ORF">AAK873_00670</name>
</gene>
<dbReference type="EC" id="3.4.11.-" evidence="10"/>
<evidence type="ECO:0000256" key="3">
    <source>
        <dbReference type="ARBA" id="ARBA00022438"/>
    </source>
</evidence>
<keyword evidence="8 9" id="KW-0482">Metalloprotease</keyword>
<dbReference type="CDD" id="cd05658">
    <property type="entry name" value="M18_DAP"/>
    <property type="match status" value="1"/>
</dbReference>
<reference evidence="11 12" key="1">
    <citation type="submission" date="2024-03" db="EMBL/GenBank/DDBJ databases">
        <title>Mouse gut bacterial collection (mGBC) of GemPharmatech.</title>
        <authorList>
            <person name="He Y."/>
            <person name="Dong L."/>
            <person name="Wu D."/>
            <person name="Gao X."/>
            <person name="Lin Z."/>
        </authorList>
    </citation>
    <scope>NUCLEOTIDE SEQUENCE [LARGE SCALE GENOMIC DNA]</scope>
    <source>
        <strain evidence="11 12">54-13</strain>
    </source>
</reference>
<dbReference type="Proteomes" id="UP001565200">
    <property type="component" value="Unassembled WGS sequence"/>
</dbReference>
<evidence type="ECO:0000313" key="11">
    <source>
        <dbReference type="EMBL" id="MEY8244124.1"/>
    </source>
</evidence>
<evidence type="ECO:0000256" key="8">
    <source>
        <dbReference type="ARBA" id="ARBA00023049"/>
    </source>
</evidence>
<evidence type="ECO:0000256" key="7">
    <source>
        <dbReference type="ARBA" id="ARBA00022833"/>
    </source>
</evidence>
<dbReference type="InterPro" id="IPR023358">
    <property type="entry name" value="Peptidase_M18_dom2"/>
</dbReference>
<dbReference type="Pfam" id="PF02127">
    <property type="entry name" value="Peptidase_M18"/>
    <property type="match status" value="1"/>
</dbReference>
<name>A0ABV4CRX1_9BACT</name>
<protein>
    <recommendedName>
        <fullName evidence="10">M18 family aminopeptidase</fullName>
        <ecNumber evidence="10">3.4.11.-</ecNumber>
    </recommendedName>
</protein>
<keyword evidence="5 9" id="KW-0479">Metal-binding</keyword>
<dbReference type="PANTHER" id="PTHR28570">
    <property type="entry name" value="ASPARTYL AMINOPEPTIDASE"/>
    <property type="match status" value="1"/>
</dbReference>
<keyword evidence="12" id="KW-1185">Reference proteome</keyword>
<evidence type="ECO:0000256" key="1">
    <source>
        <dbReference type="ARBA" id="ARBA00001947"/>
    </source>
</evidence>
<dbReference type="Gene3D" id="2.30.250.10">
    <property type="entry name" value="Aminopeptidase i, Domain 2"/>
    <property type="match status" value="1"/>
</dbReference>
<evidence type="ECO:0000256" key="4">
    <source>
        <dbReference type="ARBA" id="ARBA00022670"/>
    </source>
</evidence>
<sequence length="433" mass="47185">MNIYNAEVEGLCRFLDDSVCNFYAVDTLKKMLDTAGFKALEQGDAWRLHRGGKYYVTKNGSAIFAFIVGDGSANDGFKIISAHSDSPCFRIKPKPEMLTDGNIIKLNTEVYGGPILYTWFDRPLSIAGRVLLKGTDALHPVTRLVRFDRPLLTIPHLAIHFNRAVNEGNPLSRQKDMLPVIGAVRNAVEKDGLVMRTVAERLGIEVADILDMDLSLYDTTKACRVGLNDEFISSGRLDDLSMVHAAVSALLNVAGGQPMTRVMAIFDNEETGSGTKQGAASPVLMNIMRRITDSLGGNEEDYLRAVANSFMISADNAHGVHPNYVEKQDPTNHPVLGGGPVIKINANCKYMTDADSAAVFKSICAEAGVPCQYFVNHSDVAGGSTLGNILTSQIDLRGVDMGAALWAMHSVRETASCADHIYTIKAFTRFYEL</sequence>
<keyword evidence="6 9" id="KW-0378">Hydrolase</keyword>
<comment type="similarity">
    <text evidence="2 9">Belongs to the peptidase M18 family.</text>
</comment>
<accession>A0ABV4CRX1</accession>
<keyword evidence="7 9" id="KW-0862">Zinc</keyword>
<dbReference type="InterPro" id="IPR001948">
    <property type="entry name" value="Peptidase_M18"/>
</dbReference>
<comment type="caution">
    <text evidence="11">The sequence shown here is derived from an EMBL/GenBank/DDBJ whole genome shotgun (WGS) entry which is preliminary data.</text>
</comment>
<evidence type="ECO:0000256" key="10">
    <source>
        <dbReference type="RuleBase" id="RU004387"/>
    </source>
</evidence>
<organism evidence="11 12">
    <name type="scientific">Heminiphilus faecis</name>
    <dbReference type="NCBI Taxonomy" id="2601703"/>
    <lineage>
        <taxon>Bacteria</taxon>
        <taxon>Pseudomonadati</taxon>
        <taxon>Bacteroidota</taxon>
        <taxon>Bacteroidia</taxon>
        <taxon>Bacteroidales</taxon>
        <taxon>Muribaculaceae</taxon>
        <taxon>Heminiphilus</taxon>
    </lineage>
</organism>
<dbReference type="PRINTS" id="PR00932">
    <property type="entry name" value="AMINO1PTASE"/>
</dbReference>
<evidence type="ECO:0000256" key="2">
    <source>
        <dbReference type="ARBA" id="ARBA00008290"/>
    </source>
</evidence>
<dbReference type="Gene3D" id="3.40.630.10">
    <property type="entry name" value="Zn peptidases"/>
    <property type="match status" value="1"/>
</dbReference>
<dbReference type="GO" id="GO:0004177">
    <property type="term" value="F:aminopeptidase activity"/>
    <property type="evidence" value="ECO:0007669"/>
    <property type="project" value="UniProtKB-KW"/>
</dbReference>
<dbReference type="NCBIfam" id="NF002759">
    <property type="entry name" value="PRK02813.1"/>
    <property type="match status" value="1"/>
</dbReference>
<dbReference type="EMBL" id="JBCLPP010000002">
    <property type="protein sequence ID" value="MEY8244124.1"/>
    <property type="molecule type" value="Genomic_DNA"/>
</dbReference>